<sequence>IKTKTARLFNAIHALFDTATPGTASSQGLIETPVLSAAQIAILREESVFTSPVTEFAERPVQPWKLSDKSAAVTQNLATTTTTTPSSAPPTNTLGTSPPAYSHLQTPANSNSSDLED</sequence>
<dbReference type="Proteomes" id="UP001357485">
    <property type="component" value="Unassembled WGS sequence"/>
</dbReference>
<feature type="compositionally biased region" description="Polar residues" evidence="1">
    <location>
        <begin position="103"/>
        <end position="117"/>
    </location>
</feature>
<gene>
    <name evidence="2" type="ORF">LTR16_002084</name>
</gene>
<evidence type="ECO:0000256" key="1">
    <source>
        <dbReference type="SAM" id="MobiDB-lite"/>
    </source>
</evidence>
<name>A0ABR0LYU5_9PEZI</name>
<organism evidence="2 3">
    <name type="scientific">Cryomyces antarcticus</name>
    <dbReference type="NCBI Taxonomy" id="329879"/>
    <lineage>
        <taxon>Eukaryota</taxon>
        <taxon>Fungi</taxon>
        <taxon>Dikarya</taxon>
        <taxon>Ascomycota</taxon>
        <taxon>Pezizomycotina</taxon>
        <taxon>Dothideomycetes</taxon>
        <taxon>Dothideomycetes incertae sedis</taxon>
        <taxon>Cryomyces</taxon>
    </lineage>
</organism>
<evidence type="ECO:0000313" key="3">
    <source>
        <dbReference type="Proteomes" id="UP001357485"/>
    </source>
</evidence>
<feature type="non-terminal residue" evidence="2">
    <location>
        <position position="1"/>
    </location>
</feature>
<comment type="caution">
    <text evidence="2">The sequence shown here is derived from an EMBL/GenBank/DDBJ whole genome shotgun (WGS) entry which is preliminary data.</text>
</comment>
<accession>A0ABR0LYU5</accession>
<dbReference type="EMBL" id="JAVRRA010008353">
    <property type="protein sequence ID" value="KAK5256916.1"/>
    <property type="molecule type" value="Genomic_DNA"/>
</dbReference>
<reference evidence="2 3" key="1">
    <citation type="submission" date="2023-08" db="EMBL/GenBank/DDBJ databases">
        <title>Black Yeasts Isolated from many extreme environments.</title>
        <authorList>
            <person name="Coleine C."/>
            <person name="Stajich J.E."/>
            <person name="Selbmann L."/>
        </authorList>
    </citation>
    <scope>NUCLEOTIDE SEQUENCE [LARGE SCALE GENOMIC DNA]</scope>
    <source>
        <strain evidence="2 3">CCFEE 536</strain>
    </source>
</reference>
<feature type="compositionally biased region" description="Low complexity" evidence="1">
    <location>
        <begin position="76"/>
        <end position="94"/>
    </location>
</feature>
<protein>
    <submittedName>
        <fullName evidence="2">Uncharacterized protein</fullName>
    </submittedName>
</protein>
<keyword evidence="3" id="KW-1185">Reference proteome</keyword>
<feature type="region of interest" description="Disordered" evidence="1">
    <location>
        <begin position="70"/>
        <end position="117"/>
    </location>
</feature>
<proteinExistence type="predicted"/>
<feature type="non-terminal residue" evidence="2">
    <location>
        <position position="117"/>
    </location>
</feature>
<evidence type="ECO:0000313" key="2">
    <source>
        <dbReference type="EMBL" id="KAK5256916.1"/>
    </source>
</evidence>